<comment type="similarity">
    <text evidence="1">Belongs to the TTC38 family.</text>
</comment>
<dbReference type="Gene3D" id="1.25.40.10">
    <property type="entry name" value="Tetratricopeptide repeat domain"/>
    <property type="match status" value="1"/>
</dbReference>
<dbReference type="AlphaFoldDB" id="A0A1Z4J8Z3"/>
<proteinExistence type="inferred from homology"/>
<dbReference type="PANTHER" id="PTHR16263:SF4">
    <property type="entry name" value="TETRATRICOPEPTIDE REPEAT PROTEIN 38"/>
    <property type="match status" value="1"/>
</dbReference>
<protein>
    <recommendedName>
        <fullName evidence="2">Tetratricopeptide repeat protein 38</fullName>
    </recommendedName>
</protein>
<organism evidence="5 6">
    <name type="scientific">Leptolyngbya boryana NIES-2135</name>
    <dbReference type="NCBI Taxonomy" id="1973484"/>
    <lineage>
        <taxon>Bacteria</taxon>
        <taxon>Bacillati</taxon>
        <taxon>Cyanobacteriota</taxon>
        <taxon>Cyanophyceae</taxon>
        <taxon>Leptolyngbyales</taxon>
        <taxon>Leptolyngbyaceae</taxon>
        <taxon>Leptolyngbya group</taxon>
        <taxon>Leptolyngbya</taxon>
    </lineage>
</organism>
<keyword evidence="4" id="KW-0802">TPR repeat</keyword>
<accession>A0A1Z4J8Z3</accession>
<dbReference type="PANTHER" id="PTHR16263">
    <property type="entry name" value="TETRATRICOPEPTIDE REPEAT PROTEIN 38"/>
    <property type="match status" value="1"/>
</dbReference>
<name>A0A1Z4J8Z3_LEPBY</name>
<evidence type="ECO:0000313" key="5">
    <source>
        <dbReference type="EMBL" id="BAY53235.1"/>
    </source>
</evidence>
<sequence>MIIDAQGLAVTSTRPDFSVQLRTELDRFIDQALYYGNQAETAILQVLALDPTCAIAQAYAAAYYLSQETAIARQTAMHHLKVAERYAATATEREQWYIRAISAWAGGAISEAIDLHEAIAENYPQDLISVQQGQYHYFYRGESDPLLKIAEKVLPANADNPHLHYLYGMIAFGLEQCGDLDRAMQTGLQAIALNRFDPWAQHAIAHILEEQNRPEDGILWMESHSDTWEQCNSMLYTHNWWHVALYYLALGNHQKVLELYDQKVWGRANPSSSKDQVGAIATLLRLEVQGVDVGKRWQALAPHLGSRLHEHALPFQDLHYIYALARAGYTDWVNEFLQSLTSHAQQLPATSQFTWLQIVLPVAKGLIAYTQQDWSTTVSAMQPRLSYLHTVGGSRTQQKMFGQIYQQAVLRNQSGKVRQLWRTVKAG</sequence>
<dbReference type="CDD" id="cd05804">
    <property type="entry name" value="StaR_like"/>
    <property type="match status" value="1"/>
</dbReference>
<gene>
    <name evidence="5" type="ORF">NIES2135_00370</name>
</gene>
<dbReference type="Proteomes" id="UP000217895">
    <property type="component" value="Chromosome"/>
</dbReference>
<evidence type="ECO:0000256" key="1">
    <source>
        <dbReference type="ARBA" id="ARBA00005857"/>
    </source>
</evidence>
<evidence type="ECO:0000313" key="6">
    <source>
        <dbReference type="Proteomes" id="UP000217895"/>
    </source>
</evidence>
<reference evidence="5 6" key="1">
    <citation type="submission" date="2017-06" db="EMBL/GenBank/DDBJ databases">
        <title>Genome sequencing of cyanobaciteial culture collection at National Institute for Environmental Studies (NIES).</title>
        <authorList>
            <person name="Hirose Y."/>
            <person name="Shimura Y."/>
            <person name="Fujisawa T."/>
            <person name="Nakamura Y."/>
            <person name="Kawachi M."/>
        </authorList>
    </citation>
    <scope>NUCLEOTIDE SEQUENCE [LARGE SCALE GENOMIC DNA]</scope>
    <source>
        <strain evidence="5 6">NIES-2135</strain>
    </source>
</reference>
<evidence type="ECO:0000256" key="3">
    <source>
        <dbReference type="ARBA" id="ARBA00022737"/>
    </source>
</evidence>
<evidence type="ECO:0000256" key="4">
    <source>
        <dbReference type="ARBA" id="ARBA00022803"/>
    </source>
</evidence>
<evidence type="ECO:0000256" key="2">
    <source>
        <dbReference type="ARBA" id="ARBA00019992"/>
    </source>
</evidence>
<dbReference type="SUPFAM" id="SSF48452">
    <property type="entry name" value="TPR-like"/>
    <property type="match status" value="1"/>
</dbReference>
<keyword evidence="3" id="KW-0677">Repeat</keyword>
<dbReference type="EMBL" id="AP018203">
    <property type="protein sequence ID" value="BAY53235.1"/>
    <property type="molecule type" value="Genomic_DNA"/>
</dbReference>
<dbReference type="InterPro" id="IPR011990">
    <property type="entry name" value="TPR-like_helical_dom_sf"/>
</dbReference>
<dbReference type="InterPro" id="IPR033891">
    <property type="entry name" value="TTC38"/>
</dbReference>
<keyword evidence="6" id="KW-1185">Reference proteome</keyword>